<dbReference type="AlphaFoldDB" id="A0AAE0LNA6"/>
<feature type="compositionally biased region" description="Polar residues" evidence="1">
    <location>
        <begin position="224"/>
        <end position="233"/>
    </location>
</feature>
<gene>
    <name evidence="2" type="ORF">B0H64DRAFT_436055</name>
</gene>
<reference evidence="2" key="1">
    <citation type="journal article" date="2023" name="Mol. Phylogenet. Evol.">
        <title>Genome-scale phylogeny and comparative genomics of the fungal order Sordariales.</title>
        <authorList>
            <person name="Hensen N."/>
            <person name="Bonometti L."/>
            <person name="Westerberg I."/>
            <person name="Brannstrom I.O."/>
            <person name="Guillou S."/>
            <person name="Cros-Aarteil S."/>
            <person name="Calhoun S."/>
            <person name="Haridas S."/>
            <person name="Kuo A."/>
            <person name="Mondo S."/>
            <person name="Pangilinan J."/>
            <person name="Riley R."/>
            <person name="LaButti K."/>
            <person name="Andreopoulos B."/>
            <person name="Lipzen A."/>
            <person name="Chen C."/>
            <person name="Yan M."/>
            <person name="Daum C."/>
            <person name="Ng V."/>
            <person name="Clum A."/>
            <person name="Steindorff A."/>
            <person name="Ohm R.A."/>
            <person name="Martin F."/>
            <person name="Silar P."/>
            <person name="Natvig D.O."/>
            <person name="Lalanne C."/>
            <person name="Gautier V."/>
            <person name="Ament-Velasquez S.L."/>
            <person name="Kruys A."/>
            <person name="Hutchinson M.I."/>
            <person name="Powell A.J."/>
            <person name="Barry K."/>
            <person name="Miller A.N."/>
            <person name="Grigoriev I.V."/>
            <person name="Debuchy R."/>
            <person name="Gladieux P."/>
            <person name="Hiltunen Thoren M."/>
            <person name="Johannesson H."/>
        </authorList>
    </citation>
    <scope>NUCLEOTIDE SEQUENCE</scope>
    <source>
        <strain evidence="2">CBS 168.71</strain>
    </source>
</reference>
<proteinExistence type="predicted"/>
<dbReference type="GeneID" id="87843118"/>
<feature type="compositionally biased region" description="Low complexity" evidence="1">
    <location>
        <begin position="245"/>
        <end position="264"/>
    </location>
</feature>
<sequence>MSDNITPVAPSNMTEHVTILSPLDAEDLRSKGALHPGPVAGFQRLHRRRISMYTDKEYKRFPLDYPPDGPEADEAYCTISEVLISRESLIAIGLSDARATELWELWCNRPAAGASPVVRKLICESDPGDDVIALGDIFIDFVLVQIELPDDHESGRDDDASCRAYFDACGISQKTQDAILDPEYEQIRQTESCWYWVKDTVGGGFRDLQCIRLESLDRAAQLRQAASGSNSSPGARERAAGVGAGTTRSGQATPTSSGQATSTGSGQGAPADVPSQDGQNADTDVWSSARAIAARNAPGHTVLYKGSLSDDRLRGLFDTNGRLTDATKLLSSPPTDFSSGRKDFYFTPMYEVADKYRCHAKHCRRSSSYVMLRFHMPNAAIESLVNPAIQQVYWDNKGKTSDWQQLIWHCRTQAQLPAHLAKYKNATLVIGTTAKARAEVYLNLGSWREVGECHVMKVHDQTVSRKRQAIQFVFSGTPEGQDFLLRNGLRDTLEVLTSPPAGYR</sequence>
<reference evidence="2" key="2">
    <citation type="submission" date="2023-06" db="EMBL/GenBank/DDBJ databases">
        <authorList>
            <consortium name="Lawrence Berkeley National Laboratory"/>
            <person name="Haridas S."/>
            <person name="Hensen N."/>
            <person name="Bonometti L."/>
            <person name="Westerberg I."/>
            <person name="Brannstrom I.O."/>
            <person name="Guillou S."/>
            <person name="Cros-Aarteil S."/>
            <person name="Calhoun S."/>
            <person name="Kuo A."/>
            <person name="Mondo S."/>
            <person name="Pangilinan J."/>
            <person name="Riley R."/>
            <person name="Labutti K."/>
            <person name="Andreopoulos B."/>
            <person name="Lipzen A."/>
            <person name="Chen C."/>
            <person name="Yanf M."/>
            <person name="Daum C."/>
            <person name="Ng V."/>
            <person name="Clum A."/>
            <person name="Steindorff A."/>
            <person name="Ohm R."/>
            <person name="Martin F."/>
            <person name="Silar P."/>
            <person name="Natvig D."/>
            <person name="Lalanne C."/>
            <person name="Gautier V."/>
            <person name="Ament-Velasquez S.L."/>
            <person name="Kruys A."/>
            <person name="Hutchinson M.I."/>
            <person name="Powell A.J."/>
            <person name="Barry K."/>
            <person name="Miller A.N."/>
            <person name="Grigoriev I.V."/>
            <person name="Debuchy R."/>
            <person name="Gladieux P."/>
            <person name="Thoren M.H."/>
            <person name="Johannesson H."/>
        </authorList>
    </citation>
    <scope>NUCLEOTIDE SEQUENCE</scope>
    <source>
        <strain evidence="2">CBS 168.71</strain>
    </source>
</reference>
<accession>A0AAE0LNA6</accession>
<evidence type="ECO:0000256" key="1">
    <source>
        <dbReference type="SAM" id="MobiDB-lite"/>
    </source>
</evidence>
<keyword evidence="3" id="KW-1185">Reference proteome</keyword>
<dbReference type="Proteomes" id="UP001278766">
    <property type="component" value="Unassembled WGS sequence"/>
</dbReference>
<evidence type="ECO:0000313" key="3">
    <source>
        <dbReference type="Proteomes" id="UP001278766"/>
    </source>
</evidence>
<protein>
    <submittedName>
        <fullName evidence="2">Uncharacterized protein</fullName>
    </submittedName>
</protein>
<organism evidence="2 3">
    <name type="scientific">Chaetomium fimeti</name>
    <dbReference type="NCBI Taxonomy" id="1854472"/>
    <lineage>
        <taxon>Eukaryota</taxon>
        <taxon>Fungi</taxon>
        <taxon>Dikarya</taxon>
        <taxon>Ascomycota</taxon>
        <taxon>Pezizomycotina</taxon>
        <taxon>Sordariomycetes</taxon>
        <taxon>Sordariomycetidae</taxon>
        <taxon>Sordariales</taxon>
        <taxon>Chaetomiaceae</taxon>
        <taxon>Chaetomium</taxon>
    </lineage>
</organism>
<comment type="caution">
    <text evidence="2">The sequence shown here is derived from an EMBL/GenBank/DDBJ whole genome shotgun (WGS) entry which is preliminary data.</text>
</comment>
<dbReference type="EMBL" id="JAUEPN010000010">
    <property type="protein sequence ID" value="KAK3291185.1"/>
    <property type="molecule type" value="Genomic_DNA"/>
</dbReference>
<feature type="region of interest" description="Disordered" evidence="1">
    <location>
        <begin position="224"/>
        <end position="283"/>
    </location>
</feature>
<dbReference type="RefSeq" id="XP_062654699.1">
    <property type="nucleotide sequence ID" value="XM_062806170.1"/>
</dbReference>
<evidence type="ECO:0000313" key="2">
    <source>
        <dbReference type="EMBL" id="KAK3291185.1"/>
    </source>
</evidence>
<name>A0AAE0LNA6_9PEZI</name>